<gene>
    <name evidence="1" type="ORF">DNFNHJIP_00635</name>
</gene>
<evidence type="ECO:0000313" key="2">
    <source>
        <dbReference type="Proteomes" id="UP000614580"/>
    </source>
</evidence>
<comment type="caution">
    <text evidence="1">The sequence shown here is derived from an EMBL/GenBank/DDBJ whole genome shotgun (WGS) entry which is preliminary data.</text>
</comment>
<dbReference type="Proteomes" id="UP000614580">
    <property type="component" value="Unassembled WGS sequence"/>
</dbReference>
<accession>A0A812A0Z8</accession>
<proteinExistence type="predicted"/>
<name>A0A812A0Z8_9EURY</name>
<organism evidence="1 2">
    <name type="scientific">Candidatus Argoarchaeum ethanivorans</name>
    <dbReference type="NCBI Taxonomy" id="2608793"/>
    <lineage>
        <taxon>Archaea</taxon>
        <taxon>Methanobacteriati</taxon>
        <taxon>Methanobacteriota</taxon>
        <taxon>Stenosarchaea group</taxon>
        <taxon>Methanomicrobia</taxon>
        <taxon>Methanosarcinales</taxon>
        <taxon>Methanosarcinales incertae sedis</taxon>
        <taxon>GOM Arc I cluster</taxon>
        <taxon>Candidatus Argoarchaeum</taxon>
    </lineage>
</organism>
<protein>
    <submittedName>
        <fullName evidence="1">Uncharacterized protein</fullName>
    </submittedName>
</protein>
<sequence>MNESVRFFSEVLNLILRSMRSNSALRSCESGVGGVAGFAPTPKKNRENSTKKKGDGILLLARRYTPLRKYASYLYAPIYSKVRRKKMS</sequence>
<dbReference type="EMBL" id="CAJHZY010000091">
    <property type="protein sequence ID" value="CAD7767228.1"/>
    <property type="molecule type" value="Genomic_DNA"/>
</dbReference>
<dbReference type="AlphaFoldDB" id="A0A812A0Z8"/>
<evidence type="ECO:0000313" key="1">
    <source>
        <dbReference type="EMBL" id="CAD7767228.1"/>
    </source>
</evidence>
<reference evidence="1" key="1">
    <citation type="submission" date="2020-12" db="EMBL/GenBank/DDBJ databases">
        <authorList>
            <person name="Hahn C.J."/>
            <person name="Laso-Perez R."/>
            <person name="Vulcano F."/>
            <person name="Vaziourakis K.-M."/>
            <person name="Stokke R."/>
            <person name="Steen I.H."/>
            <person name="Teske A."/>
            <person name="Boetius A."/>
            <person name="Liebeke M."/>
            <person name="Amann R."/>
            <person name="Knittel K."/>
        </authorList>
    </citation>
    <scope>NUCLEOTIDE SEQUENCE</scope>
    <source>
        <strain evidence="1">Gfbio:c6db26ca-90af-429b-aeed-0e3e8aed0b5e:GoM-Arc1_AMV-AAA_792_C10</strain>
    </source>
</reference>